<gene>
    <name evidence="11" type="ORF">SAY87_006774</name>
</gene>
<keyword evidence="4" id="KW-0479">Metal-binding</keyword>
<dbReference type="FunFam" id="3.30.40.10:FF:000504">
    <property type="entry name" value="E3 ubiquitin-protein ligase arkadia"/>
    <property type="match status" value="1"/>
</dbReference>
<evidence type="ECO:0000256" key="8">
    <source>
        <dbReference type="PROSITE-ProRule" id="PRU00175"/>
    </source>
</evidence>
<dbReference type="GO" id="GO:0061630">
    <property type="term" value="F:ubiquitin protein ligase activity"/>
    <property type="evidence" value="ECO:0007669"/>
    <property type="project" value="UniProtKB-EC"/>
</dbReference>
<sequence length="531" mass="58672">MDEVSGKGAINKLPVKKRSSLTMRESSSFQGRSPQPCNRLSCSSRLNTEKNSQCAGVGWTQKAKSVRSSICLSGSKEVTGSSSRNGSSASAIKIPKREAKMMQISLKPGAYSPEISSTRNEIEVPEVVPPPGKIQKGVKESSNKGVTVIEVGSSSSGSTISKSRNISSIRNSTLSKAKSVRHSINPNIKQCELRNLRCNFTVDMVQPSRSLSQKPNLIKRKDYSKDRISEGKTSKSRGKKTAETLPTSRNGVLISESRRTRNDILPEVQRRTASVKPSGSSGSPSERSTSTFSNGSRVTFSRLTRRDLPLSGNASSSGSSYDLSNESVFGHTAASDRPQSIERLSSGFGASSPDSLDFTSRSLINWESFQQYTMEGVSEVLSALERFEQEDMAYEQLVSLETNLFLNSLNFYDQHRDMRMDIDNMSYEELLALEERMGNVSTALTEEALSRCLKREYYRKIISGTEAVVNVKKDDVKCSICQEEYVDDDKVGRLQCKHMYHADCISQWLRLKNWCPICKSSVEPSPSSPCP</sequence>
<evidence type="ECO:0000313" key="12">
    <source>
        <dbReference type="Proteomes" id="UP001345219"/>
    </source>
</evidence>
<evidence type="ECO:0000259" key="10">
    <source>
        <dbReference type="PROSITE" id="PS50089"/>
    </source>
</evidence>
<keyword evidence="12" id="KW-1185">Reference proteome</keyword>
<evidence type="ECO:0000256" key="1">
    <source>
        <dbReference type="ARBA" id="ARBA00000900"/>
    </source>
</evidence>
<dbReference type="AlphaFoldDB" id="A0AAN7PZ33"/>
<evidence type="ECO:0000256" key="6">
    <source>
        <dbReference type="ARBA" id="ARBA00022786"/>
    </source>
</evidence>
<evidence type="ECO:0000256" key="9">
    <source>
        <dbReference type="SAM" id="MobiDB-lite"/>
    </source>
</evidence>
<dbReference type="PROSITE" id="PS50089">
    <property type="entry name" value="ZF_RING_2"/>
    <property type="match status" value="1"/>
</dbReference>
<organism evidence="11 12">
    <name type="scientific">Trapa incisa</name>
    <dbReference type="NCBI Taxonomy" id="236973"/>
    <lineage>
        <taxon>Eukaryota</taxon>
        <taxon>Viridiplantae</taxon>
        <taxon>Streptophyta</taxon>
        <taxon>Embryophyta</taxon>
        <taxon>Tracheophyta</taxon>
        <taxon>Spermatophyta</taxon>
        <taxon>Magnoliopsida</taxon>
        <taxon>eudicotyledons</taxon>
        <taxon>Gunneridae</taxon>
        <taxon>Pentapetalae</taxon>
        <taxon>rosids</taxon>
        <taxon>malvids</taxon>
        <taxon>Myrtales</taxon>
        <taxon>Lythraceae</taxon>
        <taxon>Trapa</taxon>
    </lineage>
</organism>
<evidence type="ECO:0000256" key="3">
    <source>
        <dbReference type="ARBA" id="ARBA00022679"/>
    </source>
</evidence>
<comment type="caution">
    <text evidence="11">The sequence shown here is derived from an EMBL/GenBank/DDBJ whole genome shotgun (WGS) entry which is preliminary data.</text>
</comment>
<keyword evidence="7" id="KW-0862">Zinc</keyword>
<keyword evidence="6" id="KW-0833">Ubl conjugation pathway</keyword>
<dbReference type="Pfam" id="PF13639">
    <property type="entry name" value="zf-RING_2"/>
    <property type="match status" value="1"/>
</dbReference>
<dbReference type="Gene3D" id="3.30.40.10">
    <property type="entry name" value="Zinc/RING finger domain, C3HC4 (zinc finger)"/>
    <property type="match status" value="1"/>
</dbReference>
<name>A0AAN7PZ33_9MYRT</name>
<dbReference type="InterPro" id="IPR045191">
    <property type="entry name" value="MBR1/2-like"/>
</dbReference>
<dbReference type="PANTHER" id="PTHR22937:SF136">
    <property type="entry name" value="RING-TYPE E3 UBIQUITIN TRANSFERASE"/>
    <property type="match status" value="1"/>
</dbReference>
<feature type="domain" description="RING-type" evidence="10">
    <location>
        <begin position="478"/>
        <end position="519"/>
    </location>
</feature>
<dbReference type="Proteomes" id="UP001345219">
    <property type="component" value="Chromosome 6"/>
</dbReference>
<feature type="region of interest" description="Disordered" evidence="9">
    <location>
        <begin position="207"/>
        <end position="298"/>
    </location>
</feature>
<dbReference type="InterPro" id="IPR013083">
    <property type="entry name" value="Znf_RING/FYVE/PHD"/>
</dbReference>
<proteinExistence type="predicted"/>
<dbReference type="EC" id="2.3.2.27" evidence="2"/>
<evidence type="ECO:0000256" key="5">
    <source>
        <dbReference type="ARBA" id="ARBA00022771"/>
    </source>
</evidence>
<comment type="catalytic activity">
    <reaction evidence="1">
        <text>S-ubiquitinyl-[E2 ubiquitin-conjugating enzyme]-L-cysteine + [acceptor protein]-L-lysine = [E2 ubiquitin-conjugating enzyme]-L-cysteine + N(6)-ubiquitinyl-[acceptor protein]-L-lysine.</text>
        <dbReference type="EC" id="2.3.2.27"/>
    </reaction>
</comment>
<protein>
    <recommendedName>
        <fullName evidence="2">RING-type E3 ubiquitin transferase</fullName>
        <ecNumber evidence="2">2.3.2.27</ecNumber>
    </recommendedName>
</protein>
<evidence type="ECO:0000256" key="4">
    <source>
        <dbReference type="ARBA" id="ARBA00022723"/>
    </source>
</evidence>
<reference evidence="11 12" key="1">
    <citation type="journal article" date="2023" name="Hortic Res">
        <title>Pangenome of water caltrop reveals structural variations and asymmetric subgenome divergence after allopolyploidization.</title>
        <authorList>
            <person name="Zhang X."/>
            <person name="Chen Y."/>
            <person name="Wang L."/>
            <person name="Yuan Y."/>
            <person name="Fang M."/>
            <person name="Shi L."/>
            <person name="Lu R."/>
            <person name="Comes H.P."/>
            <person name="Ma Y."/>
            <person name="Chen Y."/>
            <person name="Huang G."/>
            <person name="Zhou Y."/>
            <person name="Zheng Z."/>
            <person name="Qiu Y."/>
        </authorList>
    </citation>
    <scope>NUCLEOTIDE SEQUENCE [LARGE SCALE GENOMIC DNA]</scope>
    <source>
        <tissue evidence="11">Roots</tissue>
    </source>
</reference>
<evidence type="ECO:0000313" key="11">
    <source>
        <dbReference type="EMBL" id="KAK4756647.1"/>
    </source>
</evidence>
<keyword evidence="5 8" id="KW-0863">Zinc-finger</keyword>
<feature type="compositionally biased region" description="Basic and acidic residues" evidence="9">
    <location>
        <begin position="256"/>
        <end position="270"/>
    </location>
</feature>
<evidence type="ECO:0000256" key="7">
    <source>
        <dbReference type="ARBA" id="ARBA00022833"/>
    </source>
</evidence>
<evidence type="ECO:0000256" key="2">
    <source>
        <dbReference type="ARBA" id="ARBA00012483"/>
    </source>
</evidence>
<dbReference type="GO" id="GO:0008270">
    <property type="term" value="F:zinc ion binding"/>
    <property type="evidence" value="ECO:0007669"/>
    <property type="project" value="UniProtKB-KW"/>
</dbReference>
<dbReference type="SMART" id="SM00184">
    <property type="entry name" value="RING"/>
    <property type="match status" value="1"/>
</dbReference>
<feature type="compositionally biased region" description="Low complexity" evidence="9">
    <location>
        <begin position="274"/>
        <end position="293"/>
    </location>
</feature>
<feature type="compositionally biased region" description="Polar residues" evidence="9">
    <location>
        <begin position="20"/>
        <end position="39"/>
    </location>
</feature>
<feature type="compositionally biased region" description="Basic and acidic residues" evidence="9">
    <location>
        <begin position="219"/>
        <end position="233"/>
    </location>
</feature>
<keyword evidence="3" id="KW-0808">Transferase</keyword>
<dbReference type="InterPro" id="IPR001841">
    <property type="entry name" value="Znf_RING"/>
</dbReference>
<dbReference type="SUPFAM" id="SSF57850">
    <property type="entry name" value="RING/U-box"/>
    <property type="match status" value="1"/>
</dbReference>
<accession>A0AAN7PZ33</accession>
<dbReference type="EMBL" id="JAXIOK010000013">
    <property type="protein sequence ID" value="KAK4756647.1"/>
    <property type="molecule type" value="Genomic_DNA"/>
</dbReference>
<feature type="region of interest" description="Disordered" evidence="9">
    <location>
        <begin position="1"/>
        <end position="39"/>
    </location>
</feature>
<dbReference type="PANTHER" id="PTHR22937">
    <property type="entry name" value="E3 UBIQUITIN-PROTEIN LIGASE RNF165"/>
    <property type="match status" value="1"/>
</dbReference>